<evidence type="ECO:0000313" key="2">
    <source>
        <dbReference type="Proteomes" id="UP000324222"/>
    </source>
</evidence>
<dbReference type="AlphaFoldDB" id="A0A5B7KD77"/>
<sequence length="44" mass="4222">MDTSPAPVAAAAAAATPVIVSQGSAGAPKVVRGFDVVDRDGKLG</sequence>
<accession>A0A5B7KD77</accession>
<gene>
    <name evidence="1" type="ORF">E2C01_100386</name>
</gene>
<organism evidence="1 2">
    <name type="scientific">Portunus trituberculatus</name>
    <name type="common">Swimming crab</name>
    <name type="synonym">Neptunus trituberculatus</name>
    <dbReference type="NCBI Taxonomy" id="210409"/>
    <lineage>
        <taxon>Eukaryota</taxon>
        <taxon>Metazoa</taxon>
        <taxon>Ecdysozoa</taxon>
        <taxon>Arthropoda</taxon>
        <taxon>Crustacea</taxon>
        <taxon>Multicrustacea</taxon>
        <taxon>Malacostraca</taxon>
        <taxon>Eumalacostraca</taxon>
        <taxon>Eucarida</taxon>
        <taxon>Decapoda</taxon>
        <taxon>Pleocyemata</taxon>
        <taxon>Brachyura</taxon>
        <taxon>Eubrachyura</taxon>
        <taxon>Portunoidea</taxon>
        <taxon>Portunidae</taxon>
        <taxon>Portuninae</taxon>
        <taxon>Portunus</taxon>
    </lineage>
</organism>
<keyword evidence="2" id="KW-1185">Reference proteome</keyword>
<evidence type="ECO:0000313" key="1">
    <source>
        <dbReference type="EMBL" id="MPD04684.1"/>
    </source>
</evidence>
<comment type="caution">
    <text evidence="1">The sequence shown here is derived from an EMBL/GenBank/DDBJ whole genome shotgun (WGS) entry which is preliminary data.</text>
</comment>
<dbReference type="Proteomes" id="UP000324222">
    <property type="component" value="Unassembled WGS sequence"/>
</dbReference>
<protein>
    <submittedName>
        <fullName evidence="1">Uncharacterized protein</fullName>
    </submittedName>
</protein>
<dbReference type="EMBL" id="VSRR010142257">
    <property type="protein sequence ID" value="MPD04684.1"/>
    <property type="molecule type" value="Genomic_DNA"/>
</dbReference>
<reference evidence="1 2" key="1">
    <citation type="submission" date="2019-05" db="EMBL/GenBank/DDBJ databases">
        <title>Another draft genome of Portunus trituberculatus and its Hox gene families provides insights of decapod evolution.</title>
        <authorList>
            <person name="Jeong J.-H."/>
            <person name="Song I."/>
            <person name="Kim S."/>
            <person name="Choi T."/>
            <person name="Kim D."/>
            <person name="Ryu S."/>
            <person name="Kim W."/>
        </authorList>
    </citation>
    <scope>NUCLEOTIDE SEQUENCE [LARGE SCALE GENOMIC DNA]</scope>
    <source>
        <tissue evidence="1">Muscle</tissue>
    </source>
</reference>
<name>A0A5B7KD77_PORTR</name>
<proteinExistence type="predicted"/>